<evidence type="ECO:0000313" key="3">
    <source>
        <dbReference type="Proteomes" id="UP000595254"/>
    </source>
</evidence>
<keyword evidence="3" id="KW-1185">Reference proteome</keyword>
<gene>
    <name evidence="2" type="ORF">I6J18_04870</name>
</gene>
<dbReference type="KEGG" id="ppsr:I6J18_04870"/>
<organism evidence="2 3">
    <name type="scientific">Peribacillus psychrosaccharolyticus</name>
    <name type="common">Bacillus psychrosaccharolyticus</name>
    <dbReference type="NCBI Taxonomy" id="1407"/>
    <lineage>
        <taxon>Bacteria</taxon>
        <taxon>Bacillati</taxon>
        <taxon>Bacillota</taxon>
        <taxon>Bacilli</taxon>
        <taxon>Bacillales</taxon>
        <taxon>Bacillaceae</taxon>
        <taxon>Peribacillus</taxon>
    </lineage>
</organism>
<dbReference type="RefSeq" id="WP_040375437.1">
    <property type="nucleotide sequence ID" value="NZ_CP068053.1"/>
</dbReference>
<proteinExistence type="predicted"/>
<protein>
    <submittedName>
        <fullName evidence="2">DUF2178 domain-containing protein</fullName>
    </submittedName>
</protein>
<feature type="transmembrane region" description="Helical" evidence="1">
    <location>
        <begin position="62"/>
        <end position="83"/>
    </location>
</feature>
<feature type="transmembrane region" description="Helical" evidence="1">
    <location>
        <begin position="89"/>
        <end position="110"/>
    </location>
</feature>
<reference evidence="2 3" key="1">
    <citation type="submission" date="2021-01" db="EMBL/GenBank/DDBJ databases">
        <title>FDA dAtabase for Regulatory Grade micrObial Sequences (FDA-ARGOS): Supporting development and validation of Infectious Disease Dx tests.</title>
        <authorList>
            <person name="Nelson B."/>
            <person name="Plummer A."/>
            <person name="Tallon L."/>
            <person name="Sadzewicz L."/>
            <person name="Zhao X."/>
            <person name="Boylan J."/>
            <person name="Ott S."/>
            <person name="Bowen H."/>
            <person name="Vavikolanu K."/>
            <person name="Mehta A."/>
            <person name="Aluvathingal J."/>
            <person name="Nadendla S."/>
            <person name="Myers T."/>
            <person name="Yan Y."/>
            <person name="Sichtig H."/>
        </authorList>
    </citation>
    <scope>NUCLEOTIDE SEQUENCE [LARGE SCALE GENOMIC DNA]</scope>
    <source>
        <strain evidence="2 3">FDAARGOS_1161</strain>
    </source>
</reference>
<accession>A0A974S2D6</accession>
<dbReference type="EMBL" id="CP068053">
    <property type="protein sequence ID" value="QQT01225.1"/>
    <property type="molecule type" value="Genomic_DNA"/>
</dbReference>
<keyword evidence="1" id="KW-0472">Membrane</keyword>
<keyword evidence="1" id="KW-0812">Transmembrane</keyword>
<evidence type="ECO:0000256" key="1">
    <source>
        <dbReference type="SAM" id="Phobius"/>
    </source>
</evidence>
<dbReference type="AlphaFoldDB" id="A0A974S2D6"/>
<sequence>MKDNSISGTISEKIFHPLKVWVEESNDNWNMMIVGGLGLMIIGGILLWVYSRKIGKTDERTSSIYLKSSYTMLFLVILLDVIFPKEYMWQIFFLFKYSLAFISAGIYLAIRYKKDFLN</sequence>
<evidence type="ECO:0000313" key="2">
    <source>
        <dbReference type="EMBL" id="QQT01225.1"/>
    </source>
</evidence>
<dbReference type="Proteomes" id="UP000595254">
    <property type="component" value="Chromosome"/>
</dbReference>
<keyword evidence="1" id="KW-1133">Transmembrane helix</keyword>
<feature type="transmembrane region" description="Helical" evidence="1">
    <location>
        <begin position="29"/>
        <end position="50"/>
    </location>
</feature>
<name>A0A974S2D6_PERPY</name>